<dbReference type="OrthoDB" id="5958943at2759"/>
<organism evidence="9 10">
    <name type="scientific">Adiantum capillus-veneris</name>
    <name type="common">Maidenhair fern</name>
    <dbReference type="NCBI Taxonomy" id="13818"/>
    <lineage>
        <taxon>Eukaryota</taxon>
        <taxon>Viridiplantae</taxon>
        <taxon>Streptophyta</taxon>
        <taxon>Embryophyta</taxon>
        <taxon>Tracheophyta</taxon>
        <taxon>Polypodiopsida</taxon>
        <taxon>Polypodiidae</taxon>
        <taxon>Polypodiales</taxon>
        <taxon>Pteridineae</taxon>
        <taxon>Pteridaceae</taxon>
        <taxon>Vittarioideae</taxon>
        <taxon>Adiantum</taxon>
    </lineage>
</organism>
<evidence type="ECO:0000313" key="9">
    <source>
        <dbReference type="EMBL" id="KAI5070693.1"/>
    </source>
</evidence>
<comment type="caution">
    <text evidence="9">The sequence shown here is derived from an EMBL/GenBank/DDBJ whole genome shotgun (WGS) entry which is preliminary data.</text>
</comment>
<dbReference type="PANTHER" id="PTHR12400:SF51">
    <property type="entry name" value="INOSITOL POLYPHOSPHATE MULTIKINASE"/>
    <property type="match status" value="1"/>
</dbReference>
<dbReference type="Proteomes" id="UP000886520">
    <property type="component" value="Chromosome 14"/>
</dbReference>
<protein>
    <recommendedName>
        <fullName evidence="8">Inositol polyphosphate multikinase</fullName>
        <ecNumber evidence="8">2.7.1.140</ecNumber>
        <ecNumber evidence="8">2.7.1.151</ecNumber>
    </recommendedName>
</protein>
<dbReference type="PANTHER" id="PTHR12400">
    <property type="entry name" value="INOSITOL POLYPHOSPHATE KINASE"/>
    <property type="match status" value="1"/>
</dbReference>
<comment type="similarity">
    <text evidence="1 8">Belongs to the inositol phosphokinase (IPK) family.</text>
</comment>
<comment type="catalytic activity">
    <reaction evidence="6 8">
        <text>1D-myo-inositol 1,4,5-trisphosphate + 2 ATP = 1D-myo-inositol 1,3,4,5,6-pentakisphosphate + 2 ADP + 2 H(+)</text>
        <dbReference type="Rhea" id="RHEA:32359"/>
        <dbReference type="ChEBI" id="CHEBI:15378"/>
        <dbReference type="ChEBI" id="CHEBI:30616"/>
        <dbReference type="ChEBI" id="CHEBI:57733"/>
        <dbReference type="ChEBI" id="CHEBI:203600"/>
        <dbReference type="ChEBI" id="CHEBI:456216"/>
        <dbReference type="EC" id="2.7.1.151"/>
    </reaction>
</comment>
<dbReference type="GO" id="GO:0005634">
    <property type="term" value="C:nucleus"/>
    <property type="evidence" value="ECO:0007669"/>
    <property type="project" value="TreeGrafter"/>
</dbReference>
<dbReference type="GO" id="GO:0005524">
    <property type="term" value="F:ATP binding"/>
    <property type="evidence" value="ECO:0007669"/>
    <property type="project" value="UniProtKB-KW"/>
</dbReference>
<keyword evidence="5 8" id="KW-0067">ATP-binding</keyword>
<proteinExistence type="inferred from homology"/>
<dbReference type="InterPro" id="IPR005522">
    <property type="entry name" value="IPK"/>
</dbReference>
<comment type="function">
    <text evidence="8">Inositol phosphate kinase with a broad substrate specificity.</text>
</comment>
<evidence type="ECO:0000313" key="10">
    <source>
        <dbReference type="Proteomes" id="UP000886520"/>
    </source>
</evidence>
<evidence type="ECO:0000256" key="8">
    <source>
        <dbReference type="RuleBase" id="RU363090"/>
    </source>
</evidence>
<evidence type="ECO:0000256" key="3">
    <source>
        <dbReference type="ARBA" id="ARBA00022741"/>
    </source>
</evidence>
<gene>
    <name evidence="9" type="ORF">GOP47_0015036</name>
</gene>
<comment type="catalytic activity">
    <reaction evidence="7 8">
        <text>1D-myo-inositol 1,3,4,6-tetrakisphosphate + ATP = 1D-myo-inositol 1,3,4,5,6-pentakisphosphate + ADP + H(+)</text>
        <dbReference type="Rhea" id="RHEA:12717"/>
        <dbReference type="ChEBI" id="CHEBI:15378"/>
        <dbReference type="ChEBI" id="CHEBI:30616"/>
        <dbReference type="ChEBI" id="CHEBI:57660"/>
        <dbReference type="ChEBI" id="CHEBI:57733"/>
        <dbReference type="ChEBI" id="CHEBI:456216"/>
        <dbReference type="EC" id="2.7.1.140"/>
    </reaction>
</comment>
<evidence type="ECO:0000256" key="7">
    <source>
        <dbReference type="ARBA" id="ARBA00036525"/>
    </source>
</evidence>
<keyword evidence="3 8" id="KW-0547">Nucleotide-binding</keyword>
<evidence type="ECO:0000256" key="2">
    <source>
        <dbReference type="ARBA" id="ARBA00022679"/>
    </source>
</evidence>
<keyword evidence="10" id="KW-1185">Reference proteome</keyword>
<evidence type="ECO:0000256" key="5">
    <source>
        <dbReference type="ARBA" id="ARBA00022840"/>
    </source>
</evidence>
<dbReference type="AlphaFoldDB" id="A0A9D4UML1"/>
<dbReference type="GO" id="GO:0008440">
    <property type="term" value="F:inositol-1,4,5-trisphosphate 3-kinase activity"/>
    <property type="evidence" value="ECO:0007669"/>
    <property type="project" value="TreeGrafter"/>
</dbReference>
<dbReference type="GO" id="GO:0032958">
    <property type="term" value="P:inositol phosphate biosynthetic process"/>
    <property type="evidence" value="ECO:0007669"/>
    <property type="project" value="InterPro"/>
</dbReference>
<dbReference type="EC" id="2.7.1.151" evidence="8"/>
<keyword evidence="2 8" id="KW-0808">Transferase</keyword>
<name>A0A9D4UML1_ADICA</name>
<dbReference type="InterPro" id="IPR038286">
    <property type="entry name" value="IPK_sf"/>
</dbReference>
<dbReference type="GO" id="GO:0005737">
    <property type="term" value="C:cytoplasm"/>
    <property type="evidence" value="ECO:0007669"/>
    <property type="project" value="TreeGrafter"/>
</dbReference>
<evidence type="ECO:0000256" key="4">
    <source>
        <dbReference type="ARBA" id="ARBA00022777"/>
    </source>
</evidence>
<reference evidence="9" key="1">
    <citation type="submission" date="2021-01" db="EMBL/GenBank/DDBJ databases">
        <title>Adiantum capillus-veneris genome.</title>
        <authorList>
            <person name="Fang Y."/>
            <person name="Liao Q."/>
        </authorList>
    </citation>
    <scope>NUCLEOTIDE SEQUENCE</scope>
    <source>
        <strain evidence="9">H3</strain>
        <tissue evidence="9">Leaf</tissue>
    </source>
</reference>
<accession>A0A9D4UML1</accession>
<dbReference type="SUPFAM" id="SSF56104">
    <property type="entry name" value="SAICAR synthase-like"/>
    <property type="match status" value="1"/>
</dbReference>
<dbReference type="GO" id="GO:0051765">
    <property type="term" value="F:inositol tetrakisphosphate kinase activity"/>
    <property type="evidence" value="ECO:0007669"/>
    <property type="project" value="TreeGrafter"/>
</dbReference>
<dbReference type="EMBL" id="JABFUD020000014">
    <property type="protein sequence ID" value="KAI5070693.1"/>
    <property type="molecule type" value="Genomic_DNA"/>
</dbReference>
<dbReference type="Gene3D" id="3.30.470.160">
    <property type="entry name" value="Inositol polyphosphate kinase"/>
    <property type="match status" value="1"/>
</dbReference>
<evidence type="ECO:0000256" key="1">
    <source>
        <dbReference type="ARBA" id="ARBA00007374"/>
    </source>
</evidence>
<dbReference type="Pfam" id="PF03770">
    <property type="entry name" value="IPK"/>
    <property type="match status" value="1"/>
</dbReference>
<evidence type="ECO:0000256" key="6">
    <source>
        <dbReference type="ARBA" id="ARBA00036164"/>
    </source>
</evidence>
<sequence length="280" mass="31062">MLKPAAHQVAGHQAGGGKVGPLIDGEGKFYKPLQDGARGEREKKFYECFWADNNVPSCIKSFFPCFYGTSKVEGLDGSGFIDHLVLEDLTQRFQRPCVIDLKMGVHTWYPGASEQYIAKCMEKDAETTSKDLGFRVSGLQVFDASSGKTWKPARVWCKMLDVDATKTLLKQFVSSNPRDDKSLDCAHASVVYGFTDGIINQLSELRSWFSMQESYHFFSSSILLMYESDCHTHGSRVNTQGTVKLVDFPHVLTGQGSIDDNFLKGLDTLIGILCEIAGQS</sequence>
<dbReference type="EC" id="2.7.1.140" evidence="8"/>
<keyword evidence="4 8" id="KW-0418">Kinase</keyword>